<evidence type="ECO:0000313" key="4">
    <source>
        <dbReference type="Proteomes" id="UP000619265"/>
    </source>
</evidence>
<gene>
    <name evidence="3" type="ORF">F2P56_001912</name>
</gene>
<evidence type="ECO:0000313" key="3">
    <source>
        <dbReference type="EMBL" id="KAF5481244.1"/>
    </source>
</evidence>
<dbReference type="InterPro" id="IPR025312">
    <property type="entry name" value="DUF4216"/>
</dbReference>
<organism evidence="3 4">
    <name type="scientific">Juglans regia</name>
    <name type="common">English walnut</name>
    <dbReference type="NCBI Taxonomy" id="51240"/>
    <lineage>
        <taxon>Eukaryota</taxon>
        <taxon>Viridiplantae</taxon>
        <taxon>Streptophyta</taxon>
        <taxon>Embryophyta</taxon>
        <taxon>Tracheophyta</taxon>
        <taxon>Spermatophyta</taxon>
        <taxon>Magnoliopsida</taxon>
        <taxon>eudicotyledons</taxon>
        <taxon>Gunneridae</taxon>
        <taxon>Pentapetalae</taxon>
        <taxon>rosids</taxon>
        <taxon>fabids</taxon>
        <taxon>Fagales</taxon>
        <taxon>Juglandaceae</taxon>
        <taxon>Juglans</taxon>
    </lineage>
</organism>
<evidence type="ECO:0000259" key="2">
    <source>
        <dbReference type="Pfam" id="PF13960"/>
    </source>
</evidence>
<dbReference type="InterPro" id="IPR025452">
    <property type="entry name" value="DUF4218"/>
</dbReference>
<comment type="caution">
    <text evidence="3">The sequence shown here is derived from an EMBL/GenBank/DDBJ whole genome shotgun (WGS) entry which is preliminary data.</text>
</comment>
<sequence>MGHRRFLPRNHRWRKQGSAFDGTKEINHPPVVPNGDDIMRQLENIEYVADMQKRKRTTEHDVDMQSIWKKRSIFFDLPYWKGNLLRHNLDVMHIEKNVVDNILGTLLNIDSKSKDNLQARLDLKEMGLRPELHPIPKASNKTYLPPASFTMSNVEKDDLLSIIKNVKMPDGYASNVSRCVKSRKRTIEGMKSHDGHILMQQLLPIALRKSISKKVAESLIELSAFFRGICSKTLRVEDLNRLESRIPYILCQLEMIFPPGFFTIMVHLTVHLVAECKLGGPVHYRWMYPVERYLHRLKFHVRNKAAPEGSISEGYLLEELLTFCSRYLESAQTVFNRPSRNPDDYRGEVVDIHLDMKSLMQAHRYILFNVDDFIPFRKIHMEMLRMTLNQNEISEHNLQKKHRDEFCEWFRDYVVDMDDTRRNELGRKIELHSKGLVQTAREFKRIVVNGTKFRTKNSKNGRTTQNSGVSVCTEDGSTWYGMLTRLIEVQYYDGSRYILFKCDWADMSPGRGYKEDNFGFSLVNFSRLIHTGERITDDPFVLSSQVSQVFYVANEREPNWVVVVKTKPRDTYDIGQEEMTDDEDEYILNEQNNLIIDDIIDVATDDVVWVRNDIEGVTIDLT</sequence>
<protein>
    <submittedName>
        <fullName evidence="3">Uncharacterized protein</fullName>
    </submittedName>
</protein>
<dbReference type="InterPro" id="IPR004242">
    <property type="entry name" value="Transposase_21"/>
</dbReference>
<dbReference type="Proteomes" id="UP000619265">
    <property type="component" value="Unassembled WGS sequence"/>
</dbReference>
<dbReference type="AlphaFoldDB" id="A0A833Y9D7"/>
<accession>A0A833Y9D7</accession>
<dbReference type="Pfam" id="PF13960">
    <property type="entry name" value="DUF4218"/>
    <property type="match status" value="1"/>
</dbReference>
<dbReference type="Pfam" id="PF02992">
    <property type="entry name" value="Transposase_21"/>
    <property type="match status" value="1"/>
</dbReference>
<name>A0A833Y9D7_JUGRE</name>
<dbReference type="EMBL" id="LIHL02000001">
    <property type="protein sequence ID" value="KAF5481244.1"/>
    <property type="molecule type" value="Genomic_DNA"/>
</dbReference>
<reference evidence="3" key="1">
    <citation type="submission" date="2015-10" db="EMBL/GenBank/DDBJ databases">
        <authorList>
            <person name="Martinez-Garcia P.J."/>
            <person name="Crepeau M.W."/>
            <person name="Puiu D."/>
            <person name="Gonzalez-Ibeas D."/>
            <person name="Whalen J."/>
            <person name="Stevens K."/>
            <person name="Paul R."/>
            <person name="Butterfield T."/>
            <person name="Britton M."/>
            <person name="Reagan R."/>
            <person name="Chakraborty S."/>
            <person name="Walawage S.L."/>
            <person name="Vasquez-Gross H.A."/>
            <person name="Cardeno C."/>
            <person name="Famula R."/>
            <person name="Pratt K."/>
            <person name="Kuruganti S."/>
            <person name="Aradhya M.K."/>
            <person name="Leslie C.A."/>
            <person name="Dandekar A.M."/>
            <person name="Salzberg S.L."/>
            <person name="Wegrzyn J.L."/>
            <person name="Langley C.H."/>
            <person name="Neale D.B."/>
        </authorList>
    </citation>
    <scope>NUCLEOTIDE SEQUENCE</scope>
    <source>
        <tissue evidence="3">Leaves</tissue>
    </source>
</reference>
<dbReference type="Pfam" id="PF13952">
    <property type="entry name" value="DUF4216"/>
    <property type="match status" value="1"/>
</dbReference>
<feature type="domain" description="DUF4216" evidence="1">
    <location>
        <begin position="487"/>
        <end position="563"/>
    </location>
</feature>
<dbReference type="Gramene" id="Jr01_20700_p1">
    <property type="protein sequence ID" value="cds.Jr01_20700_p1"/>
    <property type="gene ID" value="Jr01_20700"/>
</dbReference>
<proteinExistence type="predicted"/>
<feature type="domain" description="DUF4218" evidence="2">
    <location>
        <begin position="229"/>
        <end position="341"/>
    </location>
</feature>
<evidence type="ECO:0000259" key="1">
    <source>
        <dbReference type="Pfam" id="PF13952"/>
    </source>
</evidence>
<reference evidence="3" key="2">
    <citation type="submission" date="2020-03" db="EMBL/GenBank/DDBJ databases">
        <title>Walnut 2.0.</title>
        <authorList>
            <person name="Marrano A."/>
            <person name="Britton M."/>
            <person name="Zimin A.V."/>
            <person name="Zaini P.A."/>
            <person name="Workman R."/>
            <person name="Puiu D."/>
            <person name="Bianco L."/>
            <person name="Allen B.J."/>
            <person name="Troggio M."/>
            <person name="Leslie C.A."/>
            <person name="Timp W."/>
            <person name="Dendekar A."/>
            <person name="Salzberg S.L."/>
            <person name="Neale D.B."/>
        </authorList>
    </citation>
    <scope>NUCLEOTIDE SEQUENCE</scope>
    <source>
        <tissue evidence="3">Leaves</tissue>
    </source>
</reference>
<dbReference type="PANTHER" id="PTHR48258:SF12">
    <property type="entry name" value="TRANSPOSON PROTEIN, CACTA, EN_SPM SUB-CLASS"/>
    <property type="match status" value="1"/>
</dbReference>
<dbReference type="PANTHER" id="PTHR48258">
    <property type="entry name" value="DUF4218 DOMAIN-CONTAINING PROTEIN-RELATED"/>
    <property type="match status" value="1"/>
</dbReference>